<dbReference type="GO" id="GO:0000049">
    <property type="term" value="F:tRNA binding"/>
    <property type="evidence" value="ECO:0007669"/>
    <property type="project" value="InterPro"/>
</dbReference>
<keyword evidence="3" id="KW-0067">ATP-binding</keyword>
<reference evidence="7" key="2">
    <citation type="submission" date="2020-12" db="EMBL/GenBank/DDBJ databases">
        <authorList>
            <person name="Kanost M."/>
        </authorList>
    </citation>
    <scope>NUCLEOTIDE SEQUENCE</scope>
</reference>
<keyword evidence="2" id="KW-0547">Nucleotide-binding</keyword>
<keyword evidence="1" id="KW-0436">Ligase</keyword>
<sequence>MYGIKNDYRWWVASHATQHSQIVVSKKLLDDCQNEVIRVRNIMRYLLSVISDVDKDKFHRKLTLNYFDSYMVKETENFTKQIFDHYDNFRYNHAAQSILYFVSNKVSGLYCHCVKDRLYCSQKDSAERLSAQLVVNTILISLCKALGPILPHLIEEAWQHHPLFEKPFYFTMVKPVLPAENIDVSIMDAILDIKKDVCVLAKNESLKKFSAKIYTNSNLYQKLTPLNKINGNDSVLCEILELSSVSLELSDVDSWRVELSPSSGGQCLRCRRYNTKKGSDKCLRCETVLAAL</sequence>
<protein>
    <recommendedName>
        <fullName evidence="6">Methionyl/Valyl/Leucyl/Isoleucyl-tRNA synthetase anticodon-binding domain-containing protein</fullName>
    </recommendedName>
</protein>
<evidence type="ECO:0000256" key="2">
    <source>
        <dbReference type="ARBA" id="ARBA00022741"/>
    </source>
</evidence>
<dbReference type="PANTHER" id="PTHR42765">
    <property type="entry name" value="SOLEUCYL-TRNA SYNTHETASE"/>
    <property type="match status" value="1"/>
</dbReference>
<accession>A0A921ZAK6</accession>
<dbReference type="GO" id="GO:0032543">
    <property type="term" value="P:mitochondrial translation"/>
    <property type="evidence" value="ECO:0007669"/>
    <property type="project" value="TreeGrafter"/>
</dbReference>
<dbReference type="CDD" id="cd07960">
    <property type="entry name" value="Anticodon_Ia_Ile_BEm"/>
    <property type="match status" value="1"/>
</dbReference>
<gene>
    <name evidence="7" type="ORF">O3G_MSEX008382</name>
</gene>
<dbReference type="InterPro" id="IPR013155">
    <property type="entry name" value="M/V/L/I-tRNA-synth_anticd-bd"/>
</dbReference>
<evidence type="ECO:0000259" key="6">
    <source>
        <dbReference type="Pfam" id="PF08264"/>
    </source>
</evidence>
<dbReference type="EMBL" id="JH668452">
    <property type="protein sequence ID" value="KAG6453866.1"/>
    <property type="molecule type" value="Genomic_DNA"/>
</dbReference>
<organism evidence="7 8">
    <name type="scientific">Manduca sexta</name>
    <name type="common">Tobacco hawkmoth</name>
    <name type="synonym">Tobacco hornworm</name>
    <dbReference type="NCBI Taxonomy" id="7130"/>
    <lineage>
        <taxon>Eukaryota</taxon>
        <taxon>Metazoa</taxon>
        <taxon>Ecdysozoa</taxon>
        <taxon>Arthropoda</taxon>
        <taxon>Hexapoda</taxon>
        <taxon>Insecta</taxon>
        <taxon>Pterygota</taxon>
        <taxon>Neoptera</taxon>
        <taxon>Endopterygota</taxon>
        <taxon>Lepidoptera</taxon>
        <taxon>Glossata</taxon>
        <taxon>Ditrysia</taxon>
        <taxon>Bombycoidea</taxon>
        <taxon>Sphingidae</taxon>
        <taxon>Sphinginae</taxon>
        <taxon>Sphingini</taxon>
        <taxon>Manduca</taxon>
    </lineage>
</organism>
<keyword evidence="5" id="KW-0030">Aminoacyl-tRNA synthetase</keyword>
<evidence type="ECO:0000256" key="1">
    <source>
        <dbReference type="ARBA" id="ARBA00022598"/>
    </source>
</evidence>
<name>A0A921ZAK6_MANSE</name>
<reference evidence="7" key="1">
    <citation type="journal article" date="2016" name="Insect Biochem. Mol. Biol.">
        <title>Multifaceted biological insights from a draft genome sequence of the tobacco hornworm moth, Manduca sexta.</title>
        <authorList>
            <person name="Kanost M.R."/>
            <person name="Arrese E.L."/>
            <person name="Cao X."/>
            <person name="Chen Y.R."/>
            <person name="Chellapilla S."/>
            <person name="Goldsmith M.R."/>
            <person name="Grosse-Wilde E."/>
            <person name="Heckel D.G."/>
            <person name="Herndon N."/>
            <person name="Jiang H."/>
            <person name="Papanicolaou A."/>
            <person name="Qu J."/>
            <person name="Soulages J.L."/>
            <person name="Vogel H."/>
            <person name="Walters J."/>
            <person name="Waterhouse R.M."/>
            <person name="Ahn S.J."/>
            <person name="Almeida F.C."/>
            <person name="An C."/>
            <person name="Aqrawi P."/>
            <person name="Bretschneider A."/>
            <person name="Bryant W.B."/>
            <person name="Bucks S."/>
            <person name="Chao H."/>
            <person name="Chevignon G."/>
            <person name="Christen J.M."/>
            <person name="Clarke D.F."/>
            <person name="Dittmer N.T."/>
            <person name="Ferguson L.C.F."/>
            <person name="Garavelou S."/>
            <person name="Gordon K.H.J."/>
            <person name="Gunaratna R.T."/>
            <person name="Han Y."/>
            <person name="Hauser F."/>
            <person name="He Y."/>
            <person name="Heidel-Fischer H."/>
            <person name="Hirsh A."/>
            <person name="Hu Y."/>
            <person name="Jiang H."/>
            <person name="Kalra D."/>
            <person name="Klinner C."/>
            <person name="Konig C."/>
            <person name="Kovar C."/>
            <person name="Kroll A.R."/>
            <person name="Kuwar S.S."/>
            <person name="Lee S.L."/>
            <person name="Lehman R."/>
            <person name="Li K."/>
            <person name="Li Z."/>
            <person name="Liang H."/>
            <person name="Lovelace S."/>
            <person name="Lu Z."/>
            <person name="Mansfield J.H."/>
            <person name="McCulloch K.J."/>
            <person name="Mathew T."/>
            <person name="Morton B."/>
            <person name="Muzny D.M."/>
            <person name="Neunemann D."/>
            <person name="Ongeri F."/>
            <person name="Pauchet Y."/>
            <person name="Pu L.L."/>
            <person name="Pyrousis I."/>
            <person name="Rao X.J."/>
            <person name="Redding A."/>
            <person name="Roesel C."/>
            <person name="Sanchez-Gracia A."/>
            <person name="Schaack S."/>
            <person name="Shukla A."/>
            <person name="Tetreau G."/>
            <person name="Wang Y."/>
            <person name="Xiong G.H."/>
            <person name="Traut W."/>
            <person name="Walsh T.K."/>
            <person name="Worley K.C."/>
            <person name="Wu D."/>
            <person name="Wu W."/>
            <person name="Wu Y.Q."/>
            <person name="Zhang X."/>
            <person name="Zou Z."/>
            <person name="Zucker H."/>
            <person name="Briscoe A.D."/>
            <person name="Burmester T."/>
            <person name="Clem R.J."/>
            <person name="Feyereisen R."/>
            <person name="Grimmelikhuijzen C.J.P."/>
            <person name="Hamodrakas S.J."/>
            <person name="Hansson B.S."/>
            <person name="Huguet E."/>
            <person name="Jermiin L.S."/>
            <person name="Lan Q."/>
            <person name="Lehman H.K."/>
            <person name="Lorenzen M."/>
            <person name="Merzendorfer H."/>
            <person name="Michalopoulos I."/>
            <person name="Morton D.B."/>
            <person name="Muthukrishnan S."/>
            <person name="Oakeshott J.G."/>
            <person name="Palmer W."/>
            <person name="Park Y."/>
            <person name="Passarelli A.L."/>
            <person name="Rozas J."/>
            <person name="Schwartz L.M."/>
            <person name="Smith W."/>
            <person name="Southgate A."/>
            <person name="Vilcinskas A."/>
            <person name="Vogt R."/>
            <person name="Wang P."/>
            <person name="Werren J."/>
            <person name="Yu X.Q."/>
            <person name="Zhou J.J."/>
            <person name="Brown S.J."/>
            <person name="Scherer S.E."/>
            <person name="Richards S."/>
            <person name="Blissard G.W."/>
        </authorList>
    </citation>
    <scope>NUCLEOTIDE SEQUENCE</scope>
</reference>
<dbReference type="GO" id="GO:0005739">
    <property type="term" value="C:mitochondrion"/>
    <property type="evidence" value="ECO:0007669"/>
    <property type="project" value="TreeGrafter"/>
</dbReference>
<dbReference type="PANTHER" id="PTHR42765:SF1">
    <property type="entry name" value="ISOLEUCINE--TRNA LIGASE, MITOCHONDRIAL"/>
    <property type="match status" value="1"/>
</dbReference>
<dbReference type="GO" id="GO:0004822">
    <property type="term" value="F:isoleucine-tRNA ligase activity"/>
    <property type="evidence" value="ECO:0007669"/>
    <property type="project" value="TreeGrafter"/>
</dbReference>
<dbReference type="Proteomes" id="UP000791440">
    <property type="component" value="Unassembled WGS sequence"/>
</dbReference>
<dbReference type="GO" id="GO:0006428">
    <property type="term" value="P:isoleucyl-tRNA aminoacylation"/>
    <property type="evidence" value="ECO:0007669"/>
    <property type="project" value="TreeGrafter"/>
</dbReference>
<dbReference type="Pfam" id="PF08264">
    <property type="entry name" value="Anticodon_1"/>
    <property type="match status" value="1"/>
</dbReference>
<dbReference type="GO" id="GO:0005524">
    <property type="term" value="F:ATP binding"/>
    <property type="evidence" value="ECO:0007669"/>
    <property type="project" value="UniProtKB-KW"/>
</dbReference>
<feature type="domain" description="Methionyl/Valyl/Leucyl/Isoleucyl-tRNA synthetase anticodon-binding" evidence="6">
    <location>
        <begin position="68"/>
        <end position="193"/>
    </location>
</feature>
<evidence type="ECO:0000313" key="8">
    <source>
        <dbReference type="Proteomes" id="UP000791440"/>
    </source>
</evidence>
<dbReference type="InterPro" id="IPR033708">
    <property type="entry name" value="Anticodon_Ile_BEm"/>
</dbReference>
<evidence type="ECO:0000256" key="4">
    <source>
        <dbReference type="ARBA" id="ARBA00022917"/>
    </source>
</evidence>
<evidence type="ECO:0000313" key="7">
    <source>
        <dbReference type="EMBL" id="KAG6453866.1"/>
    </source>
</evidence>
<proteinExistence type="predicted"/>
<comment type="caution">
    <text evidence="7">The sequence shown here is derived from an EMBL/GenBank/DDBJ whole genome shotgun (WGS) entry which is preliminary data.</text>
</comment>
<evidence type="ECO:0000256" key="3">
    <source>
        <dbReference type="ARBA" id="ARBA00022840"/>
    </source>
</evidence>
<dbReference type="AlphaFoldDB" id="A0A921ZAK6"/>
<keyword evidence="8" id="KW-1185">Reference proteome</keyword>
<dbReference type="InterPro" id="IPR050081">
    <property type="entry name" value="Ile-tRNA_ligase"/>
</dbReference>
<evidence type="ECO:0000256" key="5">
    <source>
        <dbReference type="ARBA" id="ARBA00023146"/>
    </source>
</evidence>
<keyword evidence="4" id="KW-0648">Protein biosynthesis</keyword>